<keyword evidence="3 6" id="KW-0489">Methyltransferase</keyword>
<dbReference type="Pfam" id="PF05175">
    <property type="entry name" value="MTS"/>
    <property type="match status" value="1"/>
</dbReference>
<comment type="caution">
    <text evidence="9">The sequence shown here is derived from an EMBL/GenBank/DDBJ whole genome shotgun (WGS) entry which is preliminary data.</text>
</comment>
<dbReference type="PROSITE" id="PS00092">
    <property type="entry name" value="N6_MTASE"/>
    <property type="match status" value="1"/>
</dbReference>
<dbReference type="RefSeq" id="WP_006005746.1">
    <property type="nucleotide sequence ID" value="NZ_BAET01000020.1"/>
</dbReference>
<dbReference type="AlphaFoldDB" id="H5TCK4"/>
<dbReference type="InterPro" id="IPR002052">
    <property type="entry name" value="DNA_methylase_N6_adenine_CS"/>
</dbReference>
<keyword evidence="4 6" id="KW-0808">Transferase</keyword>
<dbReference type="InterPro" id="IPR007848">
    <property type="entry name" value="Small_mtfrase_dom"/>
</dbReference>
<keyword evidence="10" id="KW-1185">Reference proteome</keyword>
<comment type="subcellular location">
    <subcellularLocation>
        <location evidence="6">Cytoplasm</location>
    </subcellularLocation>
</comment>
<dbReference type="Pfam" id="PF08468">
    <property type="entry name" value="MTS_N"/>
    <property type="match status" value="1"/>
</dbReference>
<dbReference type="PANTHER" id="PTHR47816:SF4">
    <property type="entry name" value="RIBOSOMAL RNA SMALL SUBUNIT METHYLTRANSFERASE C"/>
    <property type="match status" value="1"/>
</dbReference>
<evidence type="ECO:0000256" key="6">
    <source>
        <dbReference type="HAMAP-Rule" id="MF_01862"/>
    </source>
</evidence>
<dbReference type="InterPro" id="IPR013675">
    <property type="entry name" value="Mtase_sm_N"/>
</dbReference>
<dbReference type="Proteomes" id="UP000053586">
    <property type="component" value="Unassembled WGS sequence"/>
</dbReference>
<gene>
    <name evidence="6 9" type="primary">rsmC</name>
    <name evidence="9" type="ORF">GPUN_1916</name>
</gene>
<keyword evidence="5 6" id="KW-0949">S-adenosyl-L-methionine</keyword>
<reference evidence="9 10" key="1">
    <citation type="journal article" date="2012" name="J. Bacteriol.">
        <title>Genome sequence of proteorhodopsin-containing sea ice bacterium Glaciecola punicea ACAM 611T.</title>
        <authorList>
            <person name="Qin Q.-L."/>
            <person name="Xie B.-B."/>
            <person name="Shu Y.-L."/>
            <person name="Rong J.-C."/>
            <person name="Zhao D.-L."/>
            <person name="Zhang X.-Y."/>
            <person name="Chen X.-L."/>
            <person name="Zhou B.-C."/>
            <person name="Zhanga Y.-Z."/>
        </authorList>
    </citation>
    <scope>NUCLEOTIDE SEQUENCE [LARGE SCALE GENOMIC DNA]</scope>
    <source>
        <strain evidence="9 10">ACAM 611</strain>
    </source>
</reference>
<accession>H5TCK4</accession>
<protein>
    <recommendedName>
        <fullName evidence="6">Ribosomal RNA small subunit methyltransferase C</fullName>
        <ecNumber evidence="6">2.1.1.172</ecNumber>
    </recommendedName>
    <alternativeName>
        <fullName evidence="6">16S rRNA m2G1207 methyltransferase</fullName>
    </alternativeName>
    <alternativeName>
        <fullName evidence="6">rRNA (guanine-N(2)-)-methyltransferase RsmC</fullName>
    </alternativeName>
</protein>
<comment type="subunit">
    <text evidence="6">Monomer.</text>
</comment>
<dbReference type="GO" id="GO:0003676">
    <property type="term" value="F:nucleic acid binding"/>
    <property type="evidence" value="ECO:0007669"/>
    <property type="project" value="InterPro"/>
</dbReference>
<evidence type="ECO:0000256" key="5">
    <source>
        <dbReference type="ARBA" id="ARBA00022691"/>
    </source>
</evidence>
<dbReference type="PANTHER" id="PTHR47816">
    <property type="entry name" value="RIBOSOMAL RNA SMALL SUBUNIT METHYLTRANSFERASE C"/>
    <property type="match status" value="1"/>
</dbReference>
<evidence type="ECO:0000256" key="1">
    <source>
        <dbReference type="ARBA" id="ARBA00022490"/>
    </source>
</evidence>
<evidence type="ECO:0000313" key="10">
    <source>
        <dbReference type="Proteomes" id="UP000053586"/>
    </source>
</evidence>
<name>H5TCK4_9ALTE</name>
<dbReference type="OrthoDB" id="9816072at2"/>
<dbReference type="InterPro" id="IPR023543">
    <property type="entry name" value="rRNA_ssu_MeTfrase_C"/>
</dbReference>
<organism evidence="9 10">
    <name type="scientific">Glaciecola punicea ACAM 611</name>
    <dbReference type="NCBI Taxonomy" id="1121923"/>
    <lineage>
        <taxon>Bacteria</taxon>
        <taxon>Pseudomonadati</taxon>
        <taxon>Pseudomonadota</taxon>
        <taxon>Gammaproteobacteria</taxon>
        <taxon>Alteromonadales</taxon>
        <taxon>Alteromonadaceae</taxon>
        <taxon>Glaciecola</taxon>
    </lineage>
</organism>
<evidence type="ECO:0000313" key="9">
    <source>
        <dbReference type="EMBL" id="GAB56031.1"/>
    </source>
</evidence>
<evidence type="ECO:0000256" key="3">
    <source>
        <dbReference type="ARBA" id="ARBA00022603"/>
    </source>
</evidence>
<evidence type="ECO:0000259" key="8">
    <source>
        <dbReference type="Pfam" id="PF08468"/>
    </source>
</evidence>
<dbReference type="GO" id="GO:0052914">
    <property type="term" value="F:16S rRNA (guanine(1207)-N(2))-methyltransferase activity"/>
    <property type="evidence" value="ECO:0007669"/>
    <property type="project" value="UniProtKB-EC"/>
</dbReference>
<reference evidence="9 10" key="2">
    <citation type="journal article" date="2017" name="Antonie Van Leeuwenhoek">
        <title>Rhizobium rhizosphaerae sp. nov., a novel species isolated from rice rhizosphere.</title>
        <authorList>
            <person name="Zhao J.J."/>
            <person name="Zhang J."/>
            <person name="Zhang R.J."/>
            <person name="Zhang C.W."/>
            <person name="Yin H.Q."/>
            <person name="Zhang X.X."/>
        </authorList>
    </citation>
    <scope>NUCLEOTIDE SEQUENCE [LARGE SCALE GENOMIC DNA]</scope>
    <source>
        <strain evidence="9 10">ACAM 611</strain>
    </source>
</reference>
<keyword evidence="1 6" id="KW-0963">Cytoplasm</keyword>
<dbReference type="GO" id="GO:0005737">
    <property type="term" value="C:cytoplasm"/>
    <property type="evidence" value="ECO:0007669"/>
    <property type="project" value="UniProtKB-SubCell"/>
</dbReference>
<feature type="domain" description="Methyltransferase small" evidence="7">
    <location>
        <begin position="204"/>
        <end position="374"/>
    </location>
</feature>
<dbReference type="HAMAP" id="MF_01862">
    <property type="entry name" value="16SrRNA_methyltr_C"/>
    <property type="match status" value="1"/>
</dbReference>
<comment type="function">
    <text evidence="6">Specifically methylates the guanine in position 1207 of 16S rRNA in the 30S particle.</text>
</comment>
<dbReference type="Gene3D" id="3.40.50.150">
    <property type="entry name" value="Vaccinia Virus protein VP39"/>
    <property type="match status" value="2"/>
</dbReference>
<sequence>MSTFNTTSNQSLLLLRSEDLFSQGKWAFINPLDAAVFNNIDNPNIIGLHQYHHHFSECERACSQAQYFGAAFGEGVFGETADDEKATDQSTVANSQANKADAIAKHSLDGVVIYMPKSKQQLAMLINNASYLVKPNGKVLIVGENKAGIKSAPKLLDKIGEHVNKIDSAKHCGLFAVAVTNPLPSFTIADYAQVHEYKINQQSMHIYSLPGVFGHKQLDPGTDLLLQQLTPESLAKTRGHIYDFACGTGIIGCYLAKIITKTKRVTMSDISALATYCSEQTARLNEVEVNIIACSGVAQCDPKFDVIVSNPPFHEGIQQDYSITDNFIKQAYSRSHPHASITIVANRFLPYPGILDAVYKGFTEVAVSNKFRVYGAKKFAKS</sequence>
<dbReference type="eggNOG" id="COG2813">
    <property type="taxonomic scope" value="Bacteria"/>
</dbReference>
<evidence type="ECO:0000259" key="7">
    <source>
        <dbReference type="Pfam" id="PF05175"/>
    </source>
</evidence>
<dbReference type="EC" id="2.1.1.172" evidence="6"/>
<comment type="catalytic activity">
    <reaction evidence="6">
        <text>guanosine(1207) in 16S rRNA + S-adenosyl-L-methionine = N(2)-methylguanosine(1207) in 16S rRNA + S-adenosyl-L-homocysteine + H(+)</text>
        <dbReference type="Rhea" id="RHEA:42736"/>
        <dbReference type="Rhea" id="RHEA-COMP:10213"/>
        <dbReference type="Rhea" id="RHEA-COMP:10214"/>
        <dbReference type="ChEBI" id="CHEBI:15378"/>
        <dbReference type="ChEBI" id="CHEBI:57856"/>
        <dbReference type="ChEBI" id="CHEBI:59789"/>
        <dbReference type="ChEBI" id="CHEBI:74269"/>
        <dbReference type="ChEBI" id="CHEBI:74481"/>
        <dbReference type="EC" id="2.1.1.172"/>
    </reaction>
</comment>
<comment type="similarity">
    <text evidence="6">Belongs to the methyltransferase superfamily. RsmC family.</text>
</comment>
<proteinExistence type="inferred from homology"/>
<dbReference type="CDD" id="cd02440">
    <property type="entry name" value="AdoMet_MTases"/>
    <property type="match status" value="1"/>
</dbReference>
<dbReference type="EMBL" id="BAET01000020">
    <property type="protein sequence ID" value="GAB56031.1"/>
    <property type="molecule type" value="Genomic_DNA"/>
</dbReference>
<dbReference type="InterPro" id="IPR029063">
    <property type="entry name" value="SAM-dependent_MTases_sf"/>
</dbReference>
<feature type="domain" description="Methyltransferase small N-terminal" evidence="8">
    <location>
        <begin position="94"/>
        <end position="193"/>
    </location>
</feature>
<dbReference type="InterPro" id="IPR046977">
    <property type="entry name" value="RsmC/RlmG"/>
</dbReference>
<dbReference type="SUPFAM" id="SSF53335">
    <property type="entry name" value="S-adenosyl-L-methionine-dependent methyltransferases"/>
    <property type="match status" value="1"/>
</dbReference>
<evidence type="ECO:0000256" key="4">
    <source>
        <dbReference type="ARBA" id="ARBA00022679"/>
    </source>
</evidence>
<evidence type="ECO:0000256" key="2">
    <source>
        <dbReference type="ARBA" id="ARBA00022552"/>
    </source>
</evidence>
<dbReference type="STRING" id="56804.BAE46_07275"/>
<keyword evidence="2 6" id="KW-0698">rRNA processing</keyword>